<dbReference type="Pfam" id="PF00216">
    <property type="entry name" value="Bac_DNA_binding"/>
    <property type="match status" value="1"/>
</dbReference>
<sequence length="90" mass="10233">MTKEELLREVESRCGEKSAVVHRVVQALIETMSDAVSQGERVPLVPFGIFEPVERAARLCRNPKTGEFMEVPAYQSVRFKLSKKLKTRVN</sequence>
<dbReference type="SUPFAM" id="SSF47729">
    <property type="entry name" value="IHF-like DNA-binding proteins"/>
    <property type="match status" value="1"/>
</dbReference>
<dbReference type="STRING" id="1830138.SAMN05443507_12823"/>
<evidence type="ECO:0000256" key="3">
    <source>
        <dbReference type="ARBA" id="ARBA00023125"/>
    </source>
</evidence>
<evidence type="ECO:0000256" key="2">
    <source>
        <dbReference type="ARBA" id="ARBA00023067"/>
    </source>
</evidence>
<dbReference type="OrthoDB" id="399230at2"/>
<dbReference type="PRINTS" id="PR01727">
    <property type="entry name" value="DNABINDINGHU"/>
</dbReference>
<evidence type="ECO:0000313" key="5">
    <source>
        <dbReference type="EMBL" id="SHK94147.1"/>
    </source>
</evidence>
<dbReference type="InterPro" id="IPR010992">
    <property type="entry name" value="IHF-like_DNA-bd_dom_sf"/>
</dbReference>
<dbReference type="AlphaFoldDB" id="A0A1M6WKA0"/>
<comment type="similarity">
    <text evidence="1 4">Belongs to the bacterial histone-like protein family.</text>
</comment>
<evidence type="ECO:0000256" key="1">
    <source>
        <dbReference type="ARBA" id="ARBA00010529"/>
    </source>
</evidence>
<keyword evidence="6" id="KW-1185">Reference proteome</keyword>
<dbReference type="EMBL" id="FRAF01000028">
    <property type="protein sequence ID" value="SHK94147.1"/>
    <property type="molecule type" value="Genomic_DNA"/>
</dbReference>
<organism evidence="5 6">
    <name type="scientific">Alicyclobacillus tolerans</name>
    <dbReference type="NCBI Taxonomy" id="90970"/>
    <lineage>
        <taxon>Bacteria</taxon>
        <taxon>Bacillati</taxon>
        <taxon>Bacillota</taxon>
        <taxon>Bacilli</taxon>
        <taxon>Bacillales</taxon>
        <taxon>Alicyclobacillaceae</taxon>
        <taxon>Alicyclobacillus</taxon>
    </lineage>
</organism>
<gene>
    <name evidence="5" type="ORF">SAMN05443507_12823</name>
</gene>
<dbReference type="GO" id="GO:0030261">
    <property type="term" value="P:chromosome condensation"/>
    <property type="evidence" value="ECO:0007669"/>
    <property type="project" value="UniProtKB-KW"/>
</dbReference>
<dbReference type="GO" id="GO:0005829">
    <property type="term" value="C:cytosol"/>
    <property type="evidence" value="ECO:0007669"/>
    <property type="project" value="TreeGrafter"/>
</dbReference>
<evidence type="ECO:0000256" key="4">
    <source>
        <dbReference type="RuleBase" id="RU003939"/>
    </source>
</evidence>
<dbReference type="SMART" id="SM00411">
    <property type="entry name" value="BHL"/>
    <property type="match status" value="1"/>
</dbReference>
<dbReference type="Proteomes" id="UP000184016">
    <property type="component" value="Unassembled WGS sequence"/>
</dbReference>
<protein>
    <submittedName>
        <fullName evidence="5">DNA-binding protein HU-beta</fullName>
    </submittedName>
</protein>
<evidence type="ECO:0000313" key="6">
    <source>
        <dbReference type="Proteomes" id="UP000184016"/>
    </source>
</evidence>
<name>A0A1M6WKA0_9BACL</name>
<keyword evidence="3 5" id="KW-0238">DNA-binding</keyword>
<dbReference type="PANTHER" id="PTHR33175:SF3">
    <property type="entry name" value="DNA-BINDING PROTEIN HU-BETA"/>
    <property type="match status" value="1"/>
</dbReference>
<dbReference type="InterPro" id="IPR000119">
    <property type="entry name" value="Hist_DNA-bd"/>
</dbReference>
<dbReference type="GO" id="GO:0030527">
    <property type="term" value="F:structural constituent of chromatin"/>
    <property type="evidence" value="ECO:0007669"/>
    <property type="project" value="InterPro"/>
</dbReference>
<dbReference type="GO" id="GO:0003677">
    <property type="term" value="F:DNA binding"/>
    <property type="evidence" value="ECO:0007669"/>
    <property type="project" value="UniProtKB-KW"/>
</dbReference>
<accession>A0A1M6WKA0</accession>
<proteinExistence type="inferred from homology"/>
<dbReference type="PANTHER" id="PTHR33175">
    <property type="entry name" value="DNA-BINDING PROTEIN HU"/>
    <property type="match status" value="1"/>
</dbReference>
<dbReference type="RefSeq" id="WP_072875105.1">
    <property type="nucleotide sequence ID" value="NZ_FRAF01000028.1"/>
</dbReference>
<reference evidence="6" key="1">
    <citation type="submission" date="2016-11" db="EMBL/GenBank/DDBJ databases">
        <authorList>
            <person name="Varghese N."/>
            <person name="Submissions S."/>
        </authorList>
    </citation>
    <scope>NUCLEOTIDE SEQUENCE [LARGE SCALE GENOMIC DNA]</scope>
    <source>
        <strain evidence="6">USBA-503</strain>
    </source>
</reference>
<dbReference type="CDD" id="cd13831">
    <property type="entry name" value="HU"/>
    <property type="match status" value="1"/>
</dbReference>
<keyword evidence="2" id="KW-0226">DNA condensation</keyword>
<dbReference type="Gene3D" id="4.10.520.10">
    <property type="entry name" value="IHF-like DNA-binding proteins"/>
    <property type="match status" value="1"/>
</dbReference>